<accession>A0A1X6WX21</accession>
<dbReference type="SUPFAM" id="SSF51905">
    <property type="entry name" value="FAD/NAD(P)-binding domain"/>
    <property type="match status" value="1"/>
</dbReference>
<feature type="domain" description="NADH:flavin oxidoreductase/NADH oxidase N-terminal" evidence="11">
    <location>
        <begin position="9"/>
        <end position="342"/>
    </location>
</feature>
<dbReference type="Proteomes" id="UP000196581">
    <property type="component" value="Unassembled WGS sequence"/>
</dbReference>
<dbReference type="SUPFAM" id="SSF51395">
    <property type="entry name" value="FMN-linked oxidoreductases"/>
    <property type="match status" value="1"/>
</dbReference>
<dbReference type="GO" id="GO:0032259">
    <property type="term" value="P:methylation"/>
    <property type="evidence" value="ECO:0007669"/>
    <property type="project" value="UniProtKB-KW"/>
</dbReference>
<evidence type="ECO:0000256" key="5">
    <source>
        <dbReference type="ARBA" id="ARBA00022643"/>
    </source>
</evidence>
<dbReference type="Gene3D" id="3.20.20.70">
    <property type="entry name" value="Aldolase class I"/>
    <property type="match status" value="1"/>
</dbReference>
<dbReference type="GO" id="GO:0046872">
    <property type="term" value="F:metal ion binding"/>
    <property type="evidence" value="ECO:0007669"/>
    <property type="project" value="UniProtKB-KW"/>
</dbReference>
<keyword evidence="5" id="KW-0288">FMN</keyword>
<comment type="cofactor">
    <cofactor evidence="2">
        <name>[4Fe-4S] cluster</name>
        <dbReference type="ChEBI" id="CHEBI:49883"/>
    </cofactor>
</comment>
<dbReference type="GO" id="GO:0010181">
    <property type="term" value="F:FMN binding"/>
    <property type="evidence" value="ECO:0007669"/>
    <property type="project" value="InterPro"/>
</dbReference>
<dbReference type="PANTHER" id="PTHR42917:SF2">
    <property type="entry name" value="2,4-DIENOYL-COA REDUCTASE [(2E)-ENOYL-COA-PRODUCING]"/>
    <property type="match status" value="1"/>
</dbReference>
<evidence type="ECO:0000256" key="2">
    <source>
        <dbReference type="ARBA" id="ARBA00001966"/>
    </source>
</evidence>
<evidence type="ECO:0000259" key="11">
    <source>
        <dbReference type="Pfam" id="PF00724"/>
    </source>
</evidence>
<dbReference type="PRINTS" id="PR00411">
    <property type="entry name" value="PNDRDTASEI"/>
</dbReference>
<comment type="similarity">
    <text evidence="3">In the N-terminal section; belongs to the NADH:flavin oxidoreductase/NADH oxidase family.</text>
</comment>
<dbReference type="PRINTS" id="PR00368">
    <property type="entry name" value="FADPNR"/>
</dbReference>
<dbReference type="Gene3D" id="3.40.50.720">
    <property type="entry name" value="NAD(P)-binding Rossmann-like Domain"/>
    <property type="match status" value="1"/>
</dbReference>
<dbReference type="RefSeq" id="WP_256970146.1">
    <property type="nucleotide sequence ID" value="NZ_FWFF01000001.1"/>
</dbReference>
<dbReference type="PANTHER" id="PTHR42917">
    <property type="entry name" value="2,4-DIENOYL-COA REDUCTASE"/>
    <property type="match status" value="1"/>
</dbReference>
<organism evidence="13 14">
    <name type="scientific">Brevibacterium yomogidense</name>
    <dbReference type="NCBI Taxonomy" id="946573"/>
    <lineage>
        <taxon>Bacteria</taxon>
        <taxon>Bacillati</taxon>
        <taxon>Actinomycetota</taxon>
        <taxon>Actinomycetes</taxon>
        <taxon>Micrococcales</taxon>
        <taxon>Brevibacteriaceae</taxon>
        <taxon>Brevibacterium</taxon>
    </lineage>
</organism>
<evidence type="ECO:0000256" key="6">
    <source>
        <dbReference type="ARBA" id="ARBA00022723"/>
    </source>
</evidence>
<dbReference type="GO" id="GO:0051536">
    <property type="term" value="F:iron-sulfur cluster binding"/>
    <property type="evidence" value="ECO:0007669"/>
    <property type="project" value="UniProtKB-KW"/>
</dbReference>
<gene>
    <name evidence="13" type="ORF">FM105_01845</name>
</gene>
<dbReference type="GO" id="GO:0033543">
    <property type="term" value="P:fatty acid beta-oxidation, unsaturated, even number, reductase/isomerase pathway"/>
    <property type="evidence" value="ECO:0007669"/>
    <property type="project" value="TreeGrafter"/>
</dbReference>
<feature type="domain" description="FAD/NAD(P)-binding" evidence="12">
    <location>
        <begin position="392"/>
        <end position="623"/>
    </location>
</feature>
<dbReference type="GO" id="GO:0008168">
    <property type="term" value="F:methyltransferase activity"/>
    <property type="evidence" value="ECO:0007669"/>
    <property type="project" value="UniProtKB-KW"/>
</dbReference>
<evidence type="ECO:0000256" key="8">
    <source>
        <dbReference type="ARBA" id="ARBA00023004"/>
    </source>
</evidence>
<dbReference type="Pfam" id="PF00724">
    <property type="entry name" value="Oxidored_FMN"/>
    <property type="match status" value="1"/>
</dbReference>
<keyword evidence="7 13" id="KW-0560">Oxidoreductase</keyword>
<evidence type="ECO:0000313" key="14">
    <source>
        <dbReference type="Proteomes" id="UP000196581"/>
    </source>
</evidence>
<dbReference type="InterPro" id="IPR001155">
    <property type="entry name" value="OxRdtase_FMN_N"/>
</dbReference>
<sequence length="746" mass="80170">MSSHVSDPLLTPFSIGSVRLRNRVVSTSHEPAYTDNGMPADRYRRYHAEKARGGVGLTMIGGSAIVSRDSPAAFGNIDLSTDDVVPWLRKLTDEVHDLGTKVMIQVTHLGARSSNFTGDWLPLVSASRYREPAHRAFAKEAEDWDIDRIIADYAEAARRVADGGLDGLELQHWGHLMDSFVSPWLNHREDEYGGPLENRLRFPLRLLDAVRAAVPDDFVVGVRMSMDQLREDGLDSDDAIAILQRYIEHGVEFVSITGGRIESDRALAESIPGMGTPSAPFLELCRTVRAAVSIPVLHATRIADVPTARHAVDDGCVDLIGMTRAQIADPYLVEKMAAGEEDDIRPCVGANACLDAIYVSGSAHCIHNPATGREETLPQRIRTLGLARRSRRVVIVGAGPAGLEAARVCAMRGHDVTLLEASDRHGGQVAIAARSERRRDLIGIVDWRLQQVRKNGADVRFNVLADEDTVMELEPDVVIVATGGVPNTEICEGEEHVLDVWDVMTSPVVAGQRVLVYDDNGSYPALDAVERLARGGAEVVYASPERTIAVEVGAMNSPAYLRLMAERGVQSRLTERLIAVEETDDGLRAYLRNEYSDTDTTADVDAVVVDNGTLPNDELYLALRAGSLNGGAVDYDAFVDPLGTLRAQTLTASPHAAEVREPVLAGAGVREGAGSEAAPTLLGTGSSVTETPGAEAPAASHTAAGLVRPGTAPDAAGYELFRIGDATSSRNVHAAILDALRLSLLV</sequence>
<keyword evidence="8" id="KW-0408">Iron</keyword>
<dbReference type="Gene3D" id="3.50.50.60">
    <property type="entry name" value="FAD/NAD(P)-binding domain"/>
    <property type="match status" value="1"/>
</dbReference>
<dbReference type="InterPro" id="IPR023753">
    <property type="entry name" value="FAD/NAD-binding_dom"/>
</dbReference>
<dbReference type="Pfam" id="PF07992">
    <property type="entry name" value="Pyr_redox_2"/>
    <property type="match status" value="1"/>
</dbReference>
<dbReference type="EC" id="1.-.-.-" evidence="13"/>
<keyword evidence="13" id="KW-0489">Methyltransferase</keyword>
<keyword evidence="4" id="KW-0285">Flavoprotein</keyword>
<evidence type="ECO:0000256" key="7">
    <source>
        <dbReference type="ARBA" id="ARBA00023002"/>
    </source>
</evidence>
<keyword evidence="13" id="KW-0808">Transferase</keyword>
<evidence type="ECO:0000259" key="12">
    <source>
        <dbReference type="Pfam" id="PF07992"/>
    </source>
</evidence>
<evidence type="ECO:0000256" key="4">
    <source>
        <dbReference type="ARBA" id="ARBA00022630"/>
    </source>
</evidence>
<evidence type="ECO:0000313" key="13">
    <source>
        <dbReference type="EMBL" id="SLM90148.1"/>
    </source>
</evidence>
<dbReference type="InterPro" id="IPR036188">
    <property type="entry name" value="FAD/NAD-bd_sf"/>
</dbReference>
<keyword evidence="6" id="KW-0479">Metal-binding</keyword>
<dbReference type="GO" id="GO:0008670">
    <property type="term" value="F:2,4-dienoyl-CoA reductase (NADPH) activity"/>
    <property type="evidence" value="ECO:0007669"/>
    <property type="project" value="TreeGrafter"/>
</dbReference>
<feature type="region of interest" description="Disordered" evidence="10">
    <location>
        <begin position="671"/>
        <end position="708"/>
    </location>
</feature>
<evidence type="ECO:0000256" key="1">
    <source>
        <dbReference type="ARBA" id="ARBA00001917"/>
    </source>
</evidence>
<name>A0A1X6WX21_9MICO</name>
<dbReference type="AlphaFoldDB" id="A0A1X6WX21"/>
<evidence type="ECO:0000256" key="9">
    <source>
        <dbReference type="ARBA" id="ARBA00023014"/>
    </source>
</evidence>
<evidence type="ECO:0000256" key="3">
    <source>
        <dbReference type="ARBA" id="ARBA00011048"/>
    </source>
</evidence>
<reference evidence="14" key="1">
    <citation type="submission" date="2017-02" db="EMBL/GenBank/DDBJ databases">
        <authorList>
            <person name="Dridi B."/>
        </authorList>
    </citation>
    <scope>NUCLEOTIDE SEQUENCE [LARGE SCALE GENOMIC DNA]</scope>
    <source>
        <strain evidence="14">B Co 03.10</strain>
    </source>
</reference>
<comment type="cofactor">
    <cofactor evidence="1">
        <name>FMN</name>
        <dbReference type="ChEBI" id="CHEBI:58210"/>
    </cofactor>
</comment>
<protein>
    <submittedName>
        <fullName evidence="13">Probable N-methylproline demethylase</fullName>
        <ecNumber evidence="13">1.-.-.-</ecNumber>
    </submittedName>
</protein>
<evidence type="ECO:0000256" key="10">
    <source>
        <dbReference type="SAM" id="MobiDB-lite"/>
    </source>
</evidence>
<dbReference type="CDD" id="cd04734">
    <property type="entry name" value="OYE_like_3_FMN"/>
    <property type="match status" value="1"/>
</dbReference>
<keyword evidence="14" id="KW-1185">Reference proteome</keyword>
<keyword evidence="9" id="KW-0411">Iron-sulfur</keyword>
<dbReference type="EMBL" id="FWFF01000001">
    <property type="protein sequence ID" value="SLM90148.1"/>
    <property type="molecule type" value="Genomic_DNA"/>
</dbReference>
<dbReference type="InterPro" id="IPR051793">
    <property type="entry name" value="NADH:flavin_oxidoreductase"/>
</dbReference>
<dbReference type="InterPro" id="IPR013785">
    <property type="entry name" value="Aldolase_TIM"/>
</dbReference>
<proteinExistence type="inferred from homology"/>